<dbReference type="SUPFAM" id="SSF51621">
    <property type="entry name" value="Phosphoenolpyruvate/pyruvate domain"/>
    <property type="match status" value="1"/>
</dbReference>
<dbReference type="Gene3D" id="3.20.20.60">
    <property type="entry name" value="Phosphoenolpyruvate-binding domains"/>
    <property type="match status" value="1"/>
</dbReference>
<evidence type="ECO:0000256" key="2">
    <source>
        <dbReference type="ARBA" id="ARBA00022723"/>
    </source>
</evidence>
<evidence type="ECO:0000313" key="6">
    <source>
        <dbReference type="Proteomes" id="UP000279236"/>
    </source>
</evidence>
<dbReference type="OrthoDB" id="1621678at2759"/>
<keyword evidence="2" id="KW-0479">Metal-binding</keyword>
<dbReference type="PANTHER" id="PTHR30502">
    <property type="entry name" value="2-KETO-3-DEOXY-L-RHAMNONATE ALDOLASE"/>
    <property type="match status" value="1"/>
</dbReference>
<keyword evidence="3" id="KW-0456">Lyase</keyword>
<evidence type="ECO:0000313" key="5">
    <source>
        <dbReference type="EMBL" id="RSH76564.1"/>
    </source>
</evidence>
<sequence>MSPIALNGNSTTNGSTKPTKDVLASLDKVLPLVRRNPLKDLLAAGGFAPAYYIQMCHSPEVVNLAKLAGYHALVMNLEHHKTGLDTASDLCFTSLAYGIAPICIVPSLQSDWISRLLDNGAQGIIVPRVGTAEQAKLMVKYSKHRPLGERPLAFSPQLQYQIPDFAQAQEAQNATTITAPMIETVEGLGNVEAIAAVVGIDAIFVGVHDLSDDMGIGGEFSNPKIYEALSRICRAAAAASVDGRTVFVGFGGLEWRPDIISRLRRDFGTTVGFAIAGRDGTFLFNGMKEVVARFKDVEAGKEVAAFV</sequence>
<evidence type="ECO:0000259" key="4">
    <source>
        <dbReference type="Pfam" id="PF03328"/>
    </source>
</evidence>
<dbReference type="PANTHER" id="PTHR30502:SF0">
    <property type="entry name" value="PHOSPHOENOLPYRUVATE CARBOXYLASE FAMILY PROTEIN"/>
    <property type="match status" value="1"/>
</dbReference>
<dbReference type="InterPro" id="IPR050251">
    <property type="entry name" value="HpcH-HpaI_aldolase"/>
</dbReference>
<proteinExistence type="inferred from homology"/>
<dbReference type="GO" id="GO:0005737">
    <property type="term" value="C:cytoplasm"/>
    <property type="evidence" value="ECO:0007669"/>
    <property type="project" value="TreeGrafter"/>
</dbReference>
<dbReference type="GeneID" id="39590096"/>
<dbReference type="GO" id="GO:0016832">
    <property type="term" value="F:aldehyde-lyase activity"/>
    <property type="evidence" value="ECO:0007669"/>
    <property type="project" value="TreeGrafter"/>
</dbReference>
<dbReference type="InterPro" id="IPR040442">
    <property type="entry name" value="Pyrv_kinase-like_dom_sf"/>
</dbReference>
<comment type="similarity">
    <text evidence="1">Belongs to the HpcH/HpaI aldolase family.</text>
</comment>
<dbReference type="Pfam" id="PF03328">
    <property type="entry name" value="HpcH_HpaI"/>
    <property type="match status" value="1"/>
</dbReference>
<evidence type="ECO:0000256" key="1">
    <source>
        <dbReference type="ARBA" id="ARBA00005568"/>
    </source>
</evidence>
<dbReference type="InterPro" id="IPR015813">
    <property type="entry name" value="Pyrv/PenolPyrv_kinase-like_dom"/>
</dbReference>
<feature type="domain" description="HpcH/HpaI aldolase/citrate lyase" evidence="4">
    <location>
        <begin position="58"/>
        <end position="241"/>
    </location>
</feature>
<gene>
    <name evidence="5" type="ORF">EHS24_005553</name>
</gene>
<dbReference type="STRING" id="105984.A0A427XCW5"/>
<dbReference type="GO" id="GO:0046872">
    <property type="term" value="F:metal ion binding"/>
    <property type="evidence" value="ECO:0007669"/>
    <property type="project" value="UniProtKB-KW"/>
</dbReference>
<protein>
    <recommendedName>
        <fullName evidence="4">HpcH/HpaI aldolase/citrate lyase domain-containing protein</fullName>
    </recommendedName>
</protein>
<comment type="caution">
    <text evidence="5">The sequence shown here is derived from an EMBL/GenBank/DDBJ whole genome shotgun (WGS) entry which is preliminary data.</text>
</comment>
<accession>A0A427XCW5</accession>
<keyword evidence="6" id="KW-1185">Reference proteome</keyword>
<dbReference type="RefSeq" id="XP_028471711.1">
    <property type="nucleotide sequence ID" value="XM_028621076.1"/>
</dbReference>
<evidence type="ECO:0000256" key="3">
    <source>
        <dbReference type="ARBA" id="ARBA00023239"/>
    </source>
</evidence>
<dbReference type="EMBL" id="RSCE01000024">
    <property type="protein sequence ID" value="RSH76564.1"/>
    <property type="molecule type" value="Genomic_DNA"/>
</dbReference>
<reference evidence="5 6" key="1">
    <citation type="submission" date="2018-11" db="EMBL/GenBank/DDBJ databases">
        <title>Genome sequence of Apiotrichum porosum DSM 27194.</title>
        <authorList>
            <person name="Aliyu H."/>
            <person name="Gorte O."/>
            <person name="Ochsenreither K."/>
        </authorList>
    </citation>
    <scope>NUCLEOTIDE SEQUENCE [LARGE SCALE GENOMIC DNA]</scope>
    <source>
        <strain evidence="5 6">DSM 27194</strain>
    </source>
</reference>
<name>A0A427XCW5_9TREE</name>
<dbReference type="InterPro" id="IPR005000">
    <property type="entry name" value="Aldolase/citrate-lyase_domain"/>
</dbReference>
<dbReference type="Proteomes" id="UP000279236">
    <property type="component" value="Unassembled WGS sequence"/>
</dbReference>
<dbReference type="AlphaFoldDB" id="A0A427XCW5"/>
<organism evidence="5 6">
    <name type="scientific">Apiotrichum porosum</name>
    <dbReference type="NCBI Taxonomy" id="105984"/>
    <lineage>
        <taxon>Eukaryota</taxon>
        <taxon>Fungi</taxon>
        <taxon>Dikarya</taxon>
        <taxon>Basidiomycota</taxon>
        <taxon>Agaricomycotina</taxon>
        <taxon>Tremellomycetes</taxon>
        <taxon>Trichosporonales</taxon>
        <taxon>Trichosporonaceae</taxon>
        <taxon>Apiotrichum</taxon>
    </lineage>
</organism>